<reference evidence="2" key="1">
    <citation type="submission" date="2021-02" db="EMBL/GenBank/DDBJ databases">
        <title>Phycicoccus sp. MQZ13P-5T, whole genome shotgun sequence.</title>
        <authorList>
            <person name="Tuo L."/>
        </authorList>
    </citation>
    <scope>NUCLEOTIDE SEQUENCE</scope>
    <source>
        <strain evidence="2">MQZ13P-5</strain>
    </source>
</reference>
<proteinExistence type="predicted"/>
<feature type="transmembrane region" description="Helical" evidence="1">
    <location>
        <begin position="200"/>
        <end position="221"/>
    </location>
</feature>
<feature type="transmembrane region" description="Helical" evidence="1">
    <location>
        <begin position="332"/>
        <end position="353"/>
    </location>
</feature>
<keyword evidence="1" id="KW-0472">Membrane</keyword>
<keyword evidence="1" id="KW-1133">Transmembrane helix</keyword>
<comment type="caution">
    <text evidence="2">The sequence shown here is derived from an EMBL/GenBank/DDBJ whole genome shotgun (WGS) entry which is preliminary data.</text>
</comment>
<accession>A0ABS2CLW5</accession>
<dbReference type="EMBL" id="JAFDVD010000012">
    <property type="protein sequence ID" value="MBM6400880.1"/>
    <property type="molecule type" value="Genomic_DNA"/>
</dbReference>
<protein>
    <submittedName>
        <fullName evidence="2">Uncharacterized protein</fullName>
    </submittedName>
</protein>
<keyword evidence="1" id="KW-0812">Transmembrane</keyword>
<feature type="transmembrane region" description="Helical" evidence="1">
    <location>
        <begin position="41"/>
        <end position="58"/>
    </location>
</feature>
<sequence length="465" mass="49969">MAASETPPSFVFTEPSRAVRLTALAASAITTLFLRPVTRLAWSAAAIVVVTLAVTVPLRAERRWWVQVLVVVVSVVALGALRALIANVARRPRSRRLLDGPPAFEHLDVMPRRLLVFLLRCADGLRLEFDPVGRELLGVQAAAAEKVMSETLRRQYEQRHGRDDWPRAWAEISSTSLGRATLLDAVRSGLAGLITLNMRFVGDLLAAMLSIFVAAVAWAGASAARTGDPLVPLQVTLVAGLVVSGLAFLLWTVGLRQVVLLDPDDVAGLELPSEIPMMTDEARRAREDAHRMLRETEEYEAIRSNTGRTFLPKVDIGASYVRAVRDHTLRQCLAATAEAAMTLAVLLAAQFAIGRVVSSWPADDHAAWTQRFVVGVALLPVALCLATAFGFWIFTQFDRVVAVVVGATLTAVVPAVLAYALGQGSPLSVGGTAMLSAAVGSLPLAVAELVKWQPTTRTPREASTA</sequence>
<feature type="transmembrane region" description="Helical" evidence="1">
    <location>
        <begin position="401"/>
        <end position="421"/>
    </location>
</feature>
<evidence type="ECO:0000256" key="1">
    <source>
        <dbReference type="SAM" id="Phobius"/>
    </source>
</evidence>
<evidence type="ECO:0000313" key="3">
    <source>
        <dbReference type="Proteomes" id="UP001430172"/>
    </source>
</evidence>
<feature type="transmembrane region" description="Helical" evidence="1">
    <location>
        <begin position="427"/>
        <end position="450"/>
    </location>
</feature>
<name>A0ABS2CLW5_9MICO</name>
<dbReference type="RefSeq" id="WP_204131357.1">
    <property type="nucleotide sequence ID" value="NZ_JAFDVD010000012.1"/>
</dbReference>
<feature type="transmembrane region" description="Helical" evidence="1">
    <location>
        <begin position="64"/>
        <end position="85"/>
    </location>
</feature>
<gene>
    <name evidence="2" type="ORF">JQN70_10825</name>
</gene>
<keyword evidence="3" id="KW-1185">Reference proteome</keyword>
<evidence type="ECO:0000313" key="2">
    <source>
        <dbReference type="EMBL" id="MBM6400880.1"/>
    </source>
</evidence>
<dbReference type="Proteomes" id="UP001430172">
    <property type="component" value="Unassembled WGS sequence"/>
</dbReference>
<feature type="transmembrane region" description="Helical" evidence="1">
    <location>
        <begin position="233"/>
        <end position="253"/>
    </location>
</feature>
<feature type="transmembrane region" description="Helical" evidence="1">
    <location>
        <begin position="373"/>
        <end position="394"/>
    </location>
</feature>
<organism evidence="2 3">
    <name type="scientific">Phycicoccus sonneratiae</name>
    <dbReference type="NCBI Taxonomy" id="2807628"/>
    <lineage>
        <taxon>Bacteria</taxon>
        <taxon>Bacillati</taxon>
        <taxon>Actinomycetota</taxon>
        <taxon>Actinomycetes</taxon>
        <taxon>Micrococcales</taxon>
        <taxon>Intrasporangiaceae</taxon>
        <taxon>Phycicoccus</taxon>
    </lineage>
</organism>